<keyword evidence="2" id="KW-1185">Reference proteome</keyword>
<sequence length="156" mass="18169">MTQLKQKLRLLGIILSLLLTTFPLFSNFLVTPEENLKLEFQTNVRSILRFCKQNPIQVYGRNPINSLSTCVSVLEGEVAMESFFPEETDELTETQWSFYDSLGKQIFPTVIWNGMDSMVFVSFVRSKRGQFGVQLQRKKDGAYYFYRTKLTNWVVL</sequence>
<reference evidence="1" key="1">
    <citation type="journal article" date="2019" name="PLoS Negl. Trop. Dis.">
        <title>Revisiting the worldwide diversity of Leptospira species in the environment.</title>
        <authorList>
            <person name="Vincent A.T."/>
            <person name="Schiettekatte O."/>
            <person name="Bourhy P."/>
            <person name="Veyrier F.J."/>
            <person name="Picardeau M."/>
        </authorList>
    </citation>
    <scope>NUCLEOTIDE SEQUENCE [LARGE SCALE GENOMIC DNA]</scope>
    <source>
        <strain evidence="1">201702454</strain>
    </source>
</reference>
<dbReference type="RefSeq" id="WP_135617366.1">
    <property type="nucleotide sequence ID" value="NZ_RQGG01000007.1"/>
</dbReference>
<organism evidence="1 2">
    <name type="scientific">Leptospira kemamanensis</name>
    <dbReference type="NCBI Taxonomy" id="2484942"/>
    <lineage>
        <taxon>Bacteria</taxon>
        <taxon>Pseudomonadati</taxon>
        <taxon>Spirochaetota</taxon>
        <taxon>Spirochaetia</taxon>
        <taxon>Leptospirales</taxon>
        <taxon>Leptospiraceae</taxon>
        <taxon>Leptospira</taxon>
    </lineage>
</organism>
<proteinExistence type="predicted"/>
<evidence type="ECO:0000313" key="2">
    <source>
        <dbReference type="Proteomes" id="UP000297609"/>
    </source>
</evidence>
<comment type="caution">
    <text evidence="1">The sequence shown here is derived from an EMBL/GenBank/DDBJ whole genome shotgun (WGS) entry which is preliminary data.</text>
</comment>
<dbReference type="OrthoDB" id="344638at2"/>
<name>A0A4R9JT75_9LEPT</name>
<evidence type="ECO:0000313" key="1">
    <source>
        <dbReference type="EMBL" id="TGL55932.1"/>
    </source>
</evidence>
<dbReference type="Proteomes" id="UP000297609">
    <property type="component" value="Unassembled WGS sequence"/>
</dbReference>
<dbReference type="AlphaFoldDB" id="A0A4R9JT75"/>
<dbReference type="EMBL" id="RQGG01000007">
    <property type="protein sequence ID" value="TGL55932.1"/>
    <property type="molecule type" value="Genomic_DNA"/>
</dbReference>
<protein>
    <submittedName>
        <fullName evidence="1">Uncharacterized protein</fullName>
    </submittedName>
</protein>
<accession>A0A4R9JT75</accession>
<gene>
    <name evidence="1" type="ORF">EHQ59_01375</name>
</gene>